<dbReference type="PANTHER" id="PTHR10458">
    <property type="entry name" value="PEPTIDE DEFORMYLASE"/>
    <property type="match status" value="1"/>
</dbReference>
<keyword evidence="2 3" id="KW-0408">Iron</keyword>
<organism evidence="4 5">
    <name type="scientific">Candidatus Merdivicinus excrementipullorum</name>
    <dbReference type="NCBI Taxonomy" id="2840867"/>
    <lineage>
        <taxon>Bacteria</taxon>
        <taxon>Bacillati</taxon>
        <taxon>Bacillota</taxon>
        <taxon>Clostridia</taxon>
        <taxon>Eubacteriales</taxon>
        <taxon>Oscillospiraceae</taxon>
        <taxon>Oscillospiraceae incertae sedis</taxon>
        <taxon>Candidatus Merdivicinus</taxon>
    </lineage>
</organism>
<feature type="binding site" evidence="3">
    <location>
        <position position="130"/>
    </location>
    <ligand>
        <name>Fe cation</name>
        <dbReference type="ChEBI" id="CHEBI:24875"/>
    </ligand>
</feature>
<accession>A0A9D1JZZ9</accession>
<dbReference type="PIRSF" id="PIRSF004749">
    <property type="entry name" value="Pep_def"/>
    <property type="match status" value="1"/>
</dbReference>
<dbReference type="HAMAP" id="MF_00163">
    <property type="entry name" value="Pep_deformylase"/>
    <property type="match status" value="1"/>
</dbReference>
<dbReference type="PRINTS" id="PR01576">
    <property type="entry name" value="PDEFORMYLASE"/>
</dbReference>
<dbReference type="GO" id="GO:0042586">
    <property type="term" value="F:peptide deformylase activity"/>
    <property type="evidence" value="ECO:0007669"/>
    <property type="project" value="UniProtKB-UniRule"/>
</dbReference>
<comment type="cofactor">
    <cofactor evidence="3">
        <name>Fe(2+)</name>
        <dbReference type="ChEBI" id="CHEBI:29033"/>
    </cofactor>
    <text evidence="3">Binds 1 Fe(2+) ion.</text>
</comment>
<dbReference type="InterPro" id="IPR036821">
    <property type="entry name" value="Peptide_deformylase_sf"/>
</dbReference>
<dbReference type="EC" id="3.5.1.88" evidence="3"/>
<evidence type="ECO:0000313" key="5">
    <source>
        <dbReference type="Proteomes" id="UP000824002"/>
    </source>
</evidence>
<dbReference type="Gene3D" id="3.90.45.10">
    <property type="entry name" value="Peptide deformylase"/>
    <property type="match status" value="1"/>
</dbReference>
<dbReference type="Pfam" id="PF01327">
    <property type="entry name" value="Pep_deformylase"/>
    <property type="match status" value="1"/>
</dbReference>
<comment type="function">
    <text evidence="3">Removes the formyl group from the N-terminal Met of newly synthesized proteins. Requires at least a dipeptide for an efficient rate of reaction. N-terminal L-methionine is a prerequisite for activity but the enzyme has broad specificity at other positions.</text>
</comment>
<dbReference type="CDD" id="cd00487">
    <property type="entry name" value="Pep_deformylase"/>
    <property type="match status" value="1"/>
</dbReference>
<comment type="catalytic activity">
    <reaction evidence="3">
        <text>N-terminal N-formyl-L-methionyl-[peptide] + H2O = N-terminal L-methionyl-[peptide] + formate</text>
        <dbReference type="Rhea" id="RHEA:24420"/>
        <dbReference type="Rhea" id="RHEA-COMP:10639"/>
        <dbReference type="Rhea" id="RHEA-COMP:10640"/>
        <dbReference type="ChEBI" id="CHEBI:15377"/>
        <dbReference type="ChEBI" id="CHEBI:15740"/>
        <dbReference type="ChEBI" id="CHEBI:49298"/>
        <dbReference type="ChEBI" id="CHEBI:64731"/>
        <dbReference type="EC" id="3.5.1.88"/>
    </reaction>
</comment>
<keyword evidence="3 4" id="KW-0378">Hydrolase</keyword>
<keyword evidence="3" id="KW-0648">Protein biosynthesis</keyword>
<proteinExistence type="inferred from homology"/>
<dbReference type="EMBL" id="DVJP01000068">
    <property type="protein sequence ID" value="HIS77154.1"/>
    <property type="molecule type" value="Genomic_DNA"/>
</dbReference>
<dbReference type="GO" id="GO:0006412">
    <property type="term" value="P:translation"/>
    <property type="evidence" value="ECO:0007669"/>
    <property type="project" value="UniProtKB-UniRule"/>
</dbReference>
<evidence type="ECO:0000256" key="3">
    <source>
        <dbReference type="HAMAP-Rule" id="MF_00163"/>
    </source>
</evidence>
<evidence type="ECO:0000256" key="1">
    <source>
        <dbReference type="ARBA" id="ARBA00010759"/>
    </source>
</evidence>
<evidence type="ECO:0000313" key="4">
    <source>
        <dbReference type="EMBL" id="HIS77154.1"/>
    </source>
</evidence>
<dbReference type="PANTHER" id="PTHR10458:SF22">
    <property type="entry name" value="PEPTIDE DEFORMYLASE"/>
    <property type="match status" value="1"/>
</dbReference>
<reference evidence="4" key="1">
    <citation type="submission" date="2020-10" db="EMBL/GenBank/DDBJ databases">
        <authorList>
            <person name="Gilroy R."/>
        </authorList>
    </citation>
    <scope>NUCLEOTIDE SEQUENCE</scope>
    <source>
        <strain evidence="4">CHK199-13235</strain>
    </source>
</reference>
<dbReference type="NCBIfam" id="NF001159">
    <property type="entry name" value="PRK00150.1-3"/>
    <property type="match status" value="1"/>
</dbReference>
<dbReference type="AlphaFoldDB" id="A0A9D1JZZ9"/>
<keyword evidence="3" id="KW-0479">Metal-binding</keyword>
<evidence type="ECO:0000256" key="2">
    <source>
        <dbReference type="ARBA" id="ARBA00023004"/>
    </source>
</evidence>
<dbReference type="NCBIfam" id="TIGR00079">
    <property type="entry name" value="pept_deformyl"/>
    <property type="match status" value="1"/>
</dbReference>
<protein>
    <recommendedName>
        <fullName evidence="3">Peptide deformylase</fullName>
        <shortName evidence="3">PDF</shortName>
        <ecNumber evidence="3">3.5.1.88</ecNumber>
    </recommendedName>
    <alternativeName>
        <fullName evidence="3">Polypeptide deformylase</fullName>
    </alternativeName>
</protein>
<gene>
    <name evidence="3 4" type="primary">def</name>
    <name evidence="4" type="ORF">IAB51_10185</name>
</gene>
<dbReference type="GO" id="GO:0046872">
    <property type="term" value="F:metal ion binding"/>
    <property type="evidence" value="ECO:0007669"/>
    <property type="project" value="UniProtKB-KW"/>
</dbReference>
<name>A0A9D1JZZ9_9FIRM</name>
<reference evidence="4" key="2">
    <citation type="journal article" date="2021" name="PeerJ">
        <title>Extensive microbial diversity within the chicken gut microbiome revealed by metagenomics and culture.</title>
        <authorList>
            <person name="Gilroy R."/>
            <person name="Ravi A."/>
            <person name="Getino M."/>
            <person name="Pursley I."/>
            <person name="Horton D.L."/>
            <person name="Alikhan N.F."/>
            <person name="Baker D."/>
            <person name="Gharbi K."/>
            <person name="Hall N."/>
            <person name="Watson M."/>
            <person name="Adriaenssens E.M."/>
            <person name="Foster-Nyarko E."/>
            <person name="Jarju S."/>
            <person name="Secka A."/>
            <person name="Antonio M."/>
            <person name="Oren A."/>
            <person name="Chaudhuri R.R."/>
            <person name="La Ragione R."/>
            <person name="Hildebrand F."/>
            <person name="Pallen M.J."/>
        </authorList>
    </citation>
    <scope>NUCLEOTIDE SEQUENCE</scope>
    <source>
        <strain evidence="4">CHK199-13235</strain>
    </source>
</reference>
<comment type="similarity">
    <text evidence="1 3">Belongs to the polypeptide deformylase family.</text>
</comment>
<feature type="binding site" evidence="3">
    <location>
        <position position="88"/>
    </location>
    <ligand>
        <name>Fe cation</name>
        <dbReference type="ChEBI" id="CHEBI:24875"/>
    </ligand>
</feature>
<comment type="caution">
    <text evidence="4">The sequence shown here is derived from an EMBL/GenBank/DDBJ whole genome shotgun (WGS) entry which is preliminary data.</text>
</comment>
<sequence length="164" mass="18151">MALRKIVTGQDPVLRKTSRSVEVYDGKLATLLEDMAETMYKNEGVGLAAVQVGVLKRVVTIDVGEGLIELVNPVIVEAKGSQEDSEGCLSFPNEFGIVERPNEVKVKAFDRNGNPVEYTGAGLLARAFCHELDHLDGIVFKDKVKEMLEPEPPKKRLFVRAKRK</sequence>
<dbReference type="Proteomes" id="UP000824002">
    <property type="component" value="Unassembled WGS sequence"/>
</dbReference>
<feature type="binding site" evidence="3">
    <location>
        <position position="134"/>
    </location>
    <ligand>
        <name>Fe cation</name>
        <dbReference type="ChEBI" id="CHEBI:24875"/>
    </ligand>
</feature>
<dbReference type="InterPro" id="IPR023635">
    <property type="entry name" value="Peptide_deformylase"/>
</dbReference>
<dbReference type="SUPFAM" id="SSF56420">
    <property type="entry name" value="Peptide deformylase"/>
    <property type="match status" value="1"/>
</dbReference>
<feature type="active site" evidence="3">
    <location>
        <position position="131"/>
    </location>
</feature>